<evidence type="ECO:0000259" key="1">
    <source>
        <dbReference type="PROSITE" id="PS51186"/>
    </source>
</evidence>
<dbReference type="RefSeq" id="WP_117155867.1">
    <property type="nucleotide sequence ID" value="NZ_BMLG01000013.1"/>
</dbReference>
<dbReference type="Proteomes" id="UP000618460">
    <property type="component" value="Unassembled WGS sequence"/>
</dbReference>
<reference evidence="2" key="2">
    <citation type="submission" date="2020-09" db="EMBL/GenBank/DDBJ databases">
        <authorList>
            <person name="Sun Q."/>
            <person name="Zhou Y."/>
        </authorList>
    </citation>
    <scope>NUCLEOTIDE SEQUENCE</scope>
    <source>
        <strain evidence="2">CGMCC 1.6333</strain>
    </source>
</reference>
<dbReference type="OrthoDB" id="2423856at2"/>
<sequence>MLQQSTTLIRKLSLNDKLTVQQLQTNIEDDYVIKIFPDLVQSKMHAVYGLFENDTLITIAGYSLFPGGYAMLGRLRSDIRYHAKGYATKILNFIIEDLKTKPYINWIGGNTNIHNHAARRVLDKLELDEIKTLHSLSVKDANKLNGTPGDIWGAITSIAKKREVLTAYVNHNVIDVYPYECYYPFPFTQELVSDQHLAESTFYLNPTKDRLMIIKNDQKREWFAQVKYFWNDHFEQPGFWETVYHYIENNPDQPRPWLDFSDQGFKQIPDYDAFDLSDGWILHGNWIN</sequence>
<dbReference type="SUPFAM" id="SSF55729">
    <property type="entry name" value="Acyl-CoA N-acyltransferases (Nat)"/>
    <property type="match status" value="1"/>
</dbReference>
<dbReference type="AlphaFoldDB" id="A0A917WWR6"/>
<evidence type="ECO:0000313" key="2">
    <source>
        <dbReference type="EMBL" id="GGM36076.1"/>
    </source>
</evidence>
<keyword evidence="3" id="KW-1185">Reference proteome</keyword>
<dbReference type="Gene3D" id="3.40.630.30">
    <property type="match status" value="1"/>
</dbReference>
<gene>
    <name evidence="2" type="ORF">GCM10011351_22690</name>
</gene>
<dbReference type="EMBL" id="BMLG01000013">
    <property type="protein sequence ID" value="GGM36076.1"/>
    <property type="molecule type" value="Genomic_DNA"/>
</dbReference>
<dbReference type="InterPro" id="IPR000182">
    <property type="entry name" value="GNAT_dom"/>
</dbReference>
<evidence type="ECO:0000313" key="3">
    <source>
        <dbReference type="Proteomes" id="UP000618460"/>
    </source>
</evidence>
<feature type="domain" description="N-acetyltransferase" evidence="1">
    <location>
        <begin position="7"/>
        <end position="184"/>
    </location>
</feature>
<dbReference type="GO" id="GO:0016747">
    <property type="term" value="F:acyltransferase activity, transferring groups other than amino-acyl groups"/>
    <property type="evidence" value="ECO:0007669"/>
    <property type="project" value="InterPro"/>
</dbReference>
<organism evidence="2 3">
    <name type="scientific">Paraliobacillus quinghaiensis</name>
    <dbReference type="NCBI Taxonomy" id="470815"/>
    <lineage>
        <taxon>Bacteria</taxon>
        <taxon>Bacillati</taxon>
        <taxon>Bacillota</taxon>
        <taxon>Bacilli</taxon>
        <taxon>Bacillales</taxon>
        <taxon>Bacillaceae</taxon>
        <taxon>Paraliobacillus</taxon>
    </lineage>
</organism>
<name>A0A917WWR6_9BACI</name>
<accession>A0A917WWR6</accession>
<protein>
    <recommendedName>
        <fullName evidence="1">N-acetyltransferase domain-containing protein</fullName>
    </recommendedName>
</protein>
<dbReference type="PROSITE" id="PS51186">
    <property type="entry name" value="GNAT"/>
    <property type="match status" value="1"/>
</dbReference>
<dbReference type="InterPro" id="IPR016181">
    <property type="entry name" value="Acyl_CoA_acyltransferase"/>
</dbReference>
<proteinExistence type="predicted"/>
<reference evidence="2" key="1">
    <citation type="journal article" date="2014" name="Int. J. Syst. Evol. Microbiol.">
        <title>Complete genome sequence of Corynebacterium casei LMG S-19264T (=DSM 44701T), isolated from a smear-ripened cheese.</title>
        <authorList>
            <consortium name="US DOE Joint Genome Institute (JGI-PGF)"/>
            <person name="Walter F."/>
            <person name="Albersmeier A."/>
            <person name="Kalinowski J."/>
            <person name="Ruckert C."/>
        </authorList>
    </citation>
    <scope>NUCLEOTIDE SEQUENCE</scope>
    <source>
        <strain evidence="2">CGMCC 1.6333</strain>
    </source>
</reference>
<comment type="caution">
    <text evidence="2">The sequence shown here is derived from an EMBL/GenBank/DDBJ whole genome shotgun (WGS) entry which is preliminary data.</text>
</comment>